<dbReference type="Proteomes" id="UP000800039">
    <property type="component" value="Unassembled WGS sequence"/>
</dbReference>
<reference evidence="1" key="1">
    <citation type="submission" date="2020-01" db="EMBL/GenBank/DDBJ databases">
        <authorList>
            <consortium name="DOE Joint Genome Institute"/>
            <person name="Haridas S."/>
            <person name="Albert R."/>
            <person name="Binder M."/>
            <person name="Bloem J."/>
            <person name="Labutti K."/>
            <person name="Salamov A."/>
            <person name="Andreopoulos B."/>
            <person name="Baker S.E."/>
            <person name="Barry K."/>
            <person name="Bills G."/>
            <person name="Bluhm B.H."/>
            <person name="Cannon C."/>
            <person name="Castanera R."/>
            <person name="Culley D.E."/>
            <person name="Daum C."/>
            <person name="Ezra D."/>
            <person name="Gonzalez J.B."/>
            <person name="Henrissat B."/>
            <person name="Kuo A."/>
            <person name="Liang C."/>
            <person name="Lipzen A."/>
            <person name="Lutzoni F."/>
            <person name="Magnuson J."/>
            <person name="Mondo S."/>
            <person name="Nolan M."/>
            <person name="Ohm R."/>
            <person name="Pangilinan J."/>
            <person name="Park H.-J."/>
            <person name="Ramirez L."/>
            <person name="Alfaro M."/>
            <person name="Sun H."/>
            <person name="Tritt A."/>
            <person name="Yoshinaga Y."/>
            <person name="Zwiers L.-H."/>
            <person name="Turgeon B.G."/>
            <person name="Goodwin S.B."/>
            <person name="Spatafora J.W."/>
            <person name="Crous P.W."/>
            <person name="Grigoriev I.V."/>
        </authorList>
    </citation>
    <scope>NUCLEOTIDE SEQUENCE</scope>
    <source>
        <strain evidence="1">CBS 394.84</strain>
    </source>
</reference>
<dbReference type="AlphaFoldDB" id="A0A9P4GM89"/>
<evidence type="ECO:0000313" key="2">
    <source>
        <dbReference type="Proteomes" id="UP000800039"/>
    </source>
</evidence>
<keyword evidence="2" id="KW-1185">Reference proteome</keyword>
<dbReference type="EMBL" id="ML976615">
    <property type="protein sequence ID" value="KAF1847646.1"/>
    <property type="molecule type" value="Genomic_DNA"/>
</dbReference>
<organism evidence="1 2">
    <name type="scientific">Cucurbitaria berberidis CBS 394.84</name>
    <dbReference type="NCBI Taxonomy" id="1168544"/>
    <lineage>
        <taxon>Eukaryota</taxon>
        <taxon>Fungi</taxon>
        <taxon>Dikarya</taxon>
        <taxon>Ascomycota</taxon>
        <taxon>Pezizomycotina</taxon>
        <taxon>Dothideomycetes</taxon>
        <taxon>Pleosporomycetidae</taxon>
        <taxon>Pleosporales</taxon>
        <taxon>Pleosporineae</taxon>
        <taxon>Cucurbitariaceae</taxon>
        <taxon>Cucurbitaria</taxon>
    </lineage>
</organism>
<dbReference type="RefSeq" id="XP_040790209.1">
    <property type="nucleotide sequence ID" value="XM_040937668.1"/>
</dbReference>
<gene>
    <name evidence="1" type="ORF">K460DRAFT_414353</name>
</gene>
<dbReference type="OrthoDB" id="4424523at2759"/>
<dbReference type="GeneID" id="63854918"/>
<proteinExistence type="predicted"/>
<name>A0A9P4GM89_9PLEO</name>
<comment type="caution">
    <text evidence="1">The sequence shown here is derived from an EMBL/GenBank/DDBJ whole genome shotgun (WGS) entry which is preliminary data.</text>
</comment>
<protein>
    <submittedName>
        <fullName evidence="1">Uncharacterized protein</fullName>
    </submittedName>
</protein>
<sequence length="218" mass="25426">MSSTFGQAGTTFKTSIQRDNKWKFTGKIRETIKDRKHKKWGLLVYRCDYASNDTWTKFLAAINQEMQRGLDIVQGEDLKDTLEMTPKEDKNTLDGATVDQVRDIFKAWVESDEAKAENGNETNATLNYPRYTYCVHVDADTAYVNLVQLRSEVDPQYIKYTEYSTEEEINEEEDEEEDMDHVKVHLDYIGAYSYNSLYDPFTFDRYASYRDENDVSIG</sequence>
<accession>A0A9P4GM89</accession>
<evidence type="ECO:0000313" key="1">
    <source>
        <dbReference type="EMBL" id="KAF1847646.1"/>
    </source>
</evidence>